<evidence type="ECO:0000256" key="1">
    <source>
        <dbReference type="SAM" id="Phobius"/>
    </source>
</evidence>
<dbReference type="RefSeq" id="WP_273941097.1">
    <property type="nucleotide sequence ID" value="NZ_CP097263.1"/>
</dbReference>
<name>A0ABV6MS84_9PSEU</name>
<feature type="transmembrane region" description="Helical" evidence="1">
    <location>
        <begin position="146"/>
        <end position="170"/>
    </location>
</feature>
<dbReference type="Proteomes" id="UP001589810">
    <property type="component" value="Unassembled WGS sequence"/>
</dbReference>
<keyword evidence="1" id="KW-1133">Transmembrane helix</keyword>
<accession>A0ABV6MS84</accession>
<feature type="transmembrane region" description="Helical" evidence="1">
    <location>
        <begin position="30"/>
        <end position="55"/>
    </location>
</feature>
<feature type="transmembrane region" description="Helical" evidence="1">
    <location>
        <begin position="107"/>
        <end position="126"/>
    </location>
</feature>
<evidence type="ECO:0008006" key="4">
    <source>
        <dbReference type="Google" id="ProtNLM"/>
    </source>
</evidence>
<keyword evidence="1" id="KW-0472">Membrane</keyword>
<evidence type="ECO:0000313" key="3">
    <source>
        <dbReference type="Proteomes" id="UP001589810"/>
    </source>
</evidence>
<sequence>MSEHTTTAVVATRGRRLTWQMKPPARKAWLLAHVAVSVGWFGGGYAMLVMGIVAMTSAGTPLRPAAYELMHLSDTAIMIPGSLGALITGLVVALYSKWRVLHHWWVVIKLLLTVGAMVFAYAYIAQNVKTALEATLANPAADVERIAESVISGNVVMLLALLATTLLSIFKPWGRTAYGRRALAGRRPVRRS</sequence>
<organism evidence="2 3">
    <name type="scientific">Kutzneria chonburiensis</name>
    <dbReference type="NCBI Taxonomy" id="1483604"/>
    <lineage>
        <taxon>Bacteria</taxon>
        <taxon>Bacillati</taxon>
        <taxon>Actinomycetota</taxon>
        <taxon>Actinomycetes</taxon>
        <taxon>Pseudonocardiales</taxon>
        <taxon>Pseudonocardiaceae</taxon>
        <taxon>Kutzneria</taxon>
    </lineage>
</organism>
<proteinExistence type="predicted"/>
<keyword evidence="3" id="KW-1185">Reference proteome</keyword>
<reference evidence="2 3" key="1">
    <citation type="submission" date="2024-09" db="EMBL/GenBank/DDBJ databases">
        <authorList>
            <person name="Sun Q."/>
            <person name="Mori K."/>
        </authorList>
    </citation>
    <scope>NUCLEOTIDE SEQUENCE [LARGE SCALE GENOMIC DNA]</scope>
    <source>
        <strain evidence="2 3">TBRC 1432</strain>
    </source>
</reference>
<protein>
    <recommendedName>
        <fullName evidence="4">DUF2269 domain-containing protein</fullName>
    </recommendedName>
</protein>
<dbReference type="EMBL" id="JBHLUD010000004">
    <property type="protein sequence ID" value="MFC0542681.1"/>
    <property type="molecule type" value="Genomic_DNA"/>
</dbReference>
<keyword evidence="1" id="KW-0812">Transmembrane</keyword>
<gene>
    <name evidence="2" type="ORF">ACFFH7_14385</name>
</gene>
<evidence type="ECO:0000313" key="2">
    <source>
        <dbReference type="EMBL" id="MFC0542681.1"/>
    </source>
</evidence>
<feature type="transmembrane region" description="Helical" evidence="1">
    <location>
        <begin position="75"/>
        <end position="95"/>
    </location>
</feature>
<comment type="caution">
    <text evidence="2">The sequence shown here is derived from an EMBL/GenBank/DDBJ whole genome shotgun (WGS) entry which is preliminary data.</text>
</comment>